<dbReference type="EMBL" id="AP028909">
    <property type="protein sequence ID" value="BES89346.1"/>
    <property type="molecule type" value="Genomic_DNA"/>
</dbReference>
<evidence type="ECO:0000256" key="1">
    <source>
        <dbReference type="SAM" id="SignalP"/>
    </source>
</evidence>
<reference evidence="2 3" key="1">
    <citation type="submission" date="2023-09" db="EMBL/GenBank/DDBJ databases">
        <title>Nesidiocoris tenuis whole genome shotgun sequence.</title>
        <authorList>
            <person name="Shibata T."/>
            <person name="Shimoda M."/>
            <person name="Kobayashi T."/>
            <person name="Uehara T."/>
        </authorList>
    </citation>
    <scope>NUCLEOTIDE SEQUENCE [LARGE SCALE GENOMIC DNA]</scope>
    <source>
        <strain evidence="2 3">Japan</strain>
    </source>
</reference>
<evidence type="ECO:0000313" key="3">
    <source>
        <dbReference type="Proteomes" id="UP001307889"/>
    </source>
</evidence>
<accession>A0ABN7AAK0</accession>
<protein>
    <recommendedName>
        <fullName evidence="4">DOMON domain-containing protein</fullName>
    </recommendedName>
</protein>
<name>A0ABN7AAK0_9HEMI</name>
<gene>
    <name evidence="2" type="ORF">NTJ_02153</name>
</gene>
<keyword evidence="1" id="KW-0732">Signal</keyword>
<evidence type="ECO:0000313" key="2">
    <source>
        <dbReference type="EMBL" id="BES89346.1"/>
    </source>
</evidence>
<keyword evidence="3" id="KW-1185">Reference proteome</keyword>
<feature type="chain" id="PRO_5046215589" description="DOMON domain-containing protein" evidence="1">
    <location>
        <begin position="18"/>
        <end position="175"/>
    </location>
</feature>
<feature type="signal peptide" evidence="1">
    <location>
        <begin position="1"/>
        <end position="17"/>
    </location>
</feature>
<organism evidence="2 3">
    <name type="scientific">Nesidiocoris tenuis</name>
    <dbReference type="NCBI Taxonomy" id="355587"/>
    <lineage>
        <taxon>Eukaryota</taxon>
        <taxon>Metazoa</taxon>
        <taxon>Ecdysozoa</taxon>
        <taxon>Arthropoda</taxon>
        <taxon>Hexapoda</taxon>
        <taxon>Insecta</taxon>
        <taxon>Pterygota</taxon>
        <taxon>Neoptera</taxon>
        <taxon>Paraneoptera</taxon>
        <taxon>Hemiptera</taxon>
        <taxon>Heteroptera</taxon>
        <taxon>Panheteroptera</taxon>
        <taxon>Cimicomorpha</taxon>
        <taxon>Miridae</taxon>
        <taxon>Dicyphina</taxon>
        <taxon>Nesidiocoris</taxon>
    </lineage>
</organism>
<evidence type="ECO:0008006" key="4">
    <source>
        <dbReference type="Google" id="ProtNLM"/>
    </source>
</evidence>
<dbReference type="Proteomes" id="UP001307889">
    <property type="component" value="Chromosome 1"/>
</dbReference>
<proteinExistence type="predicted"/>
<sequence length="175" mass="17950">MRTLLFVALGLSAAANAFPVVNYDVTQWATDYVWGGNKIQLGIGWSRDGTVAAGAKVEAGGSIPVAAAISSNINNNFLKNFDYEVGVGVVSSGSTAVDGNVVVAGDDQGKLKYTIGASLPGSRQTLSGSIVGDRAEVKTIGVSVGDSVDTLSASVELDKYEPQSASVDFSSSRIV</sequence>